<dbReference type="Proteomes" id="UP000257136">
    <property type="component" value="Unassembled WGS sequence"/>
</dbReference>
<feature type="chain" id="PRO_5017539033" description="Ig-like protein group 2" evidence="1">
    <location>
        <begin position="23"/>
        <end position="470"/>
    </location>
</feature>
<evidence type="ECO:0000256" key="1">
    <source>
        <dbReference type="SAM" id="SignalP"/>
    </source>
</evidence>
<dbReference type="EMBL" id="QUNI01000003">
    <property type="protein sequence ID" value="REH00035.1"/>
    <property type="molecule type" value="Genomic_DNA"/>
</dbReference>
<name>A0A3E0EP63_9FLAO</name>
<keyword evidence="3" id="KW-1185">Reference proteome</keyword>
<protein>
    <recommendedName>
        <fullName evidence="4">Ig-like protein group 2</fullName>
    </recommendedName>
</protein>
<organism evidence="2 3">
    <name type="scientific">Flavobacterium aquicola</name>
    <dbReference type="NCBI Taxonomy" id="1682742"/>
    <lineage>
        <taxon>Bacteria</taxon>
        <taxon>Pseudomonadati</taxon>
        <taxon>Bacteroidota</taxon>
        <taxon>Flavobacteriia</taxon>
        <taxon>Flavobacteriales</taxon>
        <taxon>Flavobacteriaceae</taxon>
        <taxon>Flavobacterium</taxon>
    </lineage>
</organism>
<feature type="signal peptide" evidence="1">
    <location>
        <begin position="1"/>
        <end position="22"/>
    </location>
</feature>
<dbReference type="AlphaFoldDB" id="A0A3E0EP63"/>
<reference evidence="2 3" key="1">
    <citation type="submission" date="2018-08" db="EMBL/GenBank/DDBJ databases">
        <title>Genomic Encyclopedia of Archaeal and Bacterial Type Strains, Phase II (KMG-II): from individual species to whole genera.</title>
        <authorList>
            <person name="Goeker M."/>
        </authorList>
    </citation>
    <scope>NUCLEOTIDE SEQUENCE [LARGE SCALE GENOMIC DNA]</scope>
    <source>
        <strain evidence="2 3">DSM 100880</strain>
    </source>
</reference>
<sequence length="470" mass="48792">MKTKFLALAMSLGLLFASCSSDDDTITVPETAPLTGTESIIIGGTTTFSSTTPGGTFSSATPAVATIDAKSGVITGVSVGSSVITYNVPGSEIVTRTVTVTAIPVATGDIKGPITASITYPYGNYKLIGIVKINNGVTVTFEAGSTITSDKENGDNALVVLKGGKLITKGTADKPVVFTEKSKVPGSWGGIIMYGDAPVNVAGGKSTSTSEDGNKITYGGTTANDNSGSLVYTRVEYAGAKLADGDKENNGFTFYSVGSGTTLDHLVSYKGADDGYEFFGGTVSMTNAISYGNYDDAFDWQDGWQGSTNTNWYAYQTGKGNYGMEIEASSNDNAYGPTVKNITLKREAGNEPETGDNQVDAFQFKKEGNGTYSNIIIDGYGNFTNKGGTTFKGSAVSILDGVTNDHQVKTGKIKLTDVKITNTTNILPIGATDLIVVAFPEGNFTQSATATGASLTAGAWCTVDGVNLLK</sequence>
<dbReference type="PANTHER" id="PTHR41339">
    <property type="entry name" value="LIPL48"/>
    <property type="match status" value="1"/>
</dbReference>
<comment type="caution">
    <text evidence="2">The sequence shown here is derived from an EMBL/GenBank/DDBJ whole genome shotgun (WGS) entry which is preliminary data.</text>
</comment>
<dbReference type="RefSeq" id="WP_211319887.1">
    <property type="nucleotide sequence ID" value="NZ_QUNI01000003.1"/>
</dbReference>
<proteinExistence type="predicted"/>
<evidence type="ECO:0008006" key="4">
    <source>
        <dbReference type="Google" id="ProtNLM"/>
    </source>
</evidence>
<dbReference type="Gene3D" id="2.60.40.1080">
    <property type="match status" value="1"/>
</dbReference>
<dbReference type="PANTHER" id="PTHR41339:SF1">
    <property type="entry name" value="SECRETED PROTEIN"/>
    <property type="match status" value="1"/>
</dbReference>
<keyword evidence="1" id="KW-0732">Signal</keyword>
<dbReference type="PROSITE" id="PS51257">
    <property type="entry name" value="PROKAR_LIPOPROTEIN"/>
    <property type="match status" value="1"/>
</dbReference>
<evidence type="ECO:0000313" key="2">
    <source>
        <dbReference type="EMBL" id="REH00035.1"/>
    </source>
</evidence>
<accession>A0A3E0EP63</accession>
<gene>
    <name evidence="2" type="ORF">C8P67_1031</name>
</gene>
<evidence type="ECO:0000313" key="3">
    <source>
        <dbReference type="Proteomes" id="UP000257136"/>
    </source>
</evidence>